<evidence type="ECO:0000313" key="9">
    <source>
        <dbReference type="EMBL" id="SFD82316.1"/>
    </source>
</evidence>
<dbReference type="RefSeq" id="WP_092952442.1">
    <property type="nucleotide sequence ID" value="NZ_FOMQ01000006.1"/>
</dbReference>
<accession>A0A1I1VH97</accession>
<dbReference type="InterPro" id="IPR013785">
    <property type="entry name" value="Aldolase_TIM"/>
</dbReference>
<feature type="binding site" evidence="7">
    <location>
        <begin position="91"/>
        <end position="93"/>
    </location>
    <ligand>
        <name>FMN</name>
        <dbReference type="ChEBI" id="CHEBI:58210"/>
    </ligand>
</feature>
<dbReference type="Proteomes" id="UP000199517">
    <property type="component" value="Unassembled WGS sequence"/>
</dbReference>
<dbReference type="GO" id="GO:0010181">
    <property type="term" value="F:FMN binding"/>
    <property type="evidence" value="ECO:0007669"/>
    <property type="project" value="InterPro"/>
</dbReference>
<feature type="binding site" evidence="7">
    <location>
        <position position="38"/>
    </location>
    <ligand>
        <name>glyoxylate</name>
        <dbReference type="ChEBI" id="CHEBI:36655"/>
    </ligand>
</feature>
<dbReference type="SUPFAM" id="SSF51395">
    <property type="entry name" value="FMN-linked oxidoreductases"/>
    <property type="match status" value="1"/>
</dbReference>
<dbReference type="InterPro" id="IPR000262">
    <property type="entry name" value="FMN-dep_DH"/>
</dbReference>
<feature type="binding site" evidence="7">
    <location>
        <begin position="298"/>
        <end position="302"/>
    </location>
    <ligand>
        <name>FMN</name>
        <dbReference type="ChEBI" id="CHEBI:58210"/>
    </ligand>
</feature>
<dbReference type="InterPro" id="IPR037396">
    <property type="entry name" value="FMN_HAD"/>
</dbReference>
<organism evidence="9 10">
    <name type="scientific">Paracidovorax konjaci</name>
    <dbReference type="NCBI Taxonomy" id="32040"/>
    <lineage>
        <taxon>Bacteria</taxon>
        <taxon>Pseudomonadati</taxon>
        <taxon>Pseudomonadota</taxon>
        <taxon>Betaproteobacteria</taxon>
        <taxon>Burkholderiales</taxon>
        <taxon>Comamonadaceae</taxon>
        <taxon>Paracidovorax</taxon>
    </lineage>
</organism>
<feature type="domain" description="FMN hydroxy acid dehydrogenase" evidence="8">
    <location>
        <begin position="12"/>
        <end position="372"/>
    </location>
</feature>
<dbReference type="OrthoDB" id="9770452at2"/>
<dbReference type="AlphaFoldDB" id="A0A1I1VH97"/>
<dbReference type="PIRSF" id="PIRSF000138">
    <property type="entry name" value="Al-hdrx_acd_dh"/>
    <property type="match status" value="1"/>
</dbReference>
<feature type="binding site" evidence="7">
    <location>
        <position position="120"/>
    </location>
    <ligand>
        <name>FMN</name>
        <dbReference type="ChEBI" id="CHEBI:58210"/>
    </ligand>
</feature>
<evidence type="ECO:0000256" key="2">
    <source>
        <dbReference type="ARBA" id="ARBA00022630"/>
    </source>
</evidence>
<dbReference type="FunFam" id="3.20.20.70:FF:000029">
    <property type="entry name" value="L-lactate dehydrogenase"/>
    <property type="match status" value="1"/>
</dbReference>
<feature type="binding site" evidence="7">
    <location>
        <position position="142"/>
    </location>
    <ligand>
        <name>FMN</name>
        <dbReference type="ChEBI" id="CHEBI:58210"/>
    </ligand>
</feature>
<feature type="active site" description="Proton acceptor" evidence="6">
    <location>
        <position position="267"/>
    </location>
</feature>
<feature type="binding site" evidence="7">
    <location>
        <begin position="321"/>
        <end position="322"/>
    </location>
    <ligand>
        <name>FMN</name>
        <dbReference type="ChEBI" id="CHEBI:58210"/>
    </ligand>
</feature>
<dbReference type="CDD" id="cd02809">
    <property type="entry name" value="alpha_hydroxyacid_oxid_FMN"/>
    <property type="match status" value="1"/>
</dbReference>
<evidence type="ECO:0000256" key="6">
    <source>
        <dbReference type="PIRSR" id="PIRSR000138-1"/>
    </source>
</evidence>
<proteinExistence type="inferred from homology"/>
<feature type="binding site" evidence="7">
    <location>
        <position position="243"/>
    </location>
    <ligand>
        <name>FMN</name>
        <dbReference type="ChEBI" id="CHEBI:58210"/>
    </ligand>
</feature>
<keyword evidence="4" id="KW-0560">Oxidoreductase</keyword>
<protein>
    <submittedName>
        <fullName evidence="9">FMN-dependent dehydrogenase, includes L-lactate dehydrogenase and type II isopentenyl diphosphate isomerase</fullName>
    </submittedName>
</protein>
<dbReference type="GO" id="GO:0016614">
    <property type="term" value="F:oxidoreductase activity, acting on CH-OH group of donors"/>
    <property type="evidence" value="ECO:0007669"/>
    <property type="project" value="UniProtKB-ARBA"/>
</dbReference>
<keyword evidence="9" id="KW-0413">Isomerase</keyword>
<comment type="similarity">
    <text evidence="5">Belongs to the FMN-dependent alpha-hydroxy acid dehydrogenase family.</text>
</comment>
<evidence type="ECO:0000256" key="4">
    <source>
        <dbReference type="ARBA" id="ARBA00023002"/>
    </source>
</evidence>
<dbReference type="PANTHER" id="PTHR10578:SF107">
    <property type="entry name" value="2-HYDROXYACID OXIDASE 1"/>
    <property type="match status" value="1"/>
</dbReference>
<sequence>MSPAPSPSAPERIPPGVHNAIDYALLAPRHLDAARLAYVAGGSGHDLTVAANARAFAAWAVPQRLLRDVRHGHLRATVGGEAWEHPIALAPVAFQRLAHPLGELGTARAAGATGTCLIASTLSSQPLEAIAQSCGPAPRWFQLYFQPRRDDTLGLLRRAEAAGYRAIVVTLDAAIQTASRRALEAGFCMPADCTAANLAGCAPTELPPPAPGQGRVFHAMHAAPTWDDLDWLLAQSRLPVWVKGVQHPDDARALQARGAAGIVVSNHGGRGLDGAPATLQMLPAVRAAVGAAFPVLFDGGIRSGTDVFKALALGADAVLVGRLQVYALAVAGALGVAHMLQLLAEELQACMALAGCATVADIGPGALVAQPPPFFLFPSDDTPC</sequence>
<comment type="cofactor">
    <cofactor evidence="1">
        <name>FMN</name>
        <dbReference type="ChEBI" id="CHEBI:58210"/>
    </cofactor>
</comment>
<dbReference type="PANTHER" id="PTHR10578">
    <property type="entry name" value="S -2-HYDROXY-ACID OXIDASE-RELATED"/>
    <property type="match status" value="1"/>
</dbReference>
<evidence type="ECO:0000256" key="7">
    <source>
        <dbReference type="PIRSR" id="PIRSR000138-2"/>
    </source>
</evidence>
<dbReference type="GO" id="GO:0016853">
    <property type="term" value="F:isomerase activity"/>
    <property type="evidence" value="ECO:0007669"/>
    <property type="project" value="UniProtKB-KW"/>
</dbReference>
<keyword evidence="3 7" id="KW-0288">FMN</keyword>
<dbReference type="Gene3D" id="3.20.20.70">
    <property type="entry name" value="Aldolase class I"/>
    <property type="match status" value="1"/>
</dbReference>
<name>A0A1I1VH97_9BURK</name>
<keyword evidence="10" id="KW-1185">Reference proteome</keyword>
<feature type="binding site" evidence="7">
    <location>
        <position position="265"/>
    </location>
    <ligand>
        <name>FMN</name>
        <dbReference type="ChEBI" id="CHEBI:58210"/>
    </ligand>
</feature>
<reference evidence="10" key="1">
    <citation type="submission" date="2016-10" db="EMBL/GenBank/DDBJ databases">
        <authorList>
            <person name="Varghese N."/>
            <person name="Submissions S."/>
        </authorList>
    </citation>
    <scope>NUCLEOTIDE SEQUENCE [LARGE SCALE GENOMIC DNA]</scope>
    <source>
        <strain evidence="10">DSM 7481</strain>
    </source>
</reference>
<gene>
    <name evidence="9" type="ORF">SAMN04489710_106318</name>
</gene>
<evidence type="ECO:0000256" key="3">
    <source>
        <dbReference type="ARBA" id="ARBA00022643"/>
    </source>
</evidence>
<feature type="binding site" evidence="7">
    <location>
        <position position="270"/>
    </location>
    <ligand>
        <name>glyoxylate</name>
        <dbReference type="ChEBI" id="CHEBI:36655"/>
    </ligand>
</feature>
<dbReference type="Pfam" id="PF01070">
    <property type="entry name" value="FMN_dh"/>
    <property type="match status" value="1"/>
</dbReference>
<evidence type="ECO:0000313" key="10">
    <source>
        <dbReference type="Proteomes" id="UP000199517"/>
    </source>
</evidence>
<dbReference type="STRING" id="32040.SAMN04489710_106318"/>
<feature type="binding site" evidence="7">
    <location>
        <position position="267"/>
    </location>
    <ligand>
        <name>glyoxylate</name>
        <dbReference type="ChEBI" id="CHEBI:36655"/>
    </ligand>
</feature>
<evidence type="ECO:0000259" key="8">
    <source>
        <dbReference type="PROSITE" id="PS51349"/>
    </source>
</evidence>
<evidence type="ECO:0000256" key="5">
    <source>
        <dbReference type="ARBA" id="ARBA00024042"/>
    </source>
</evidence>
<keyword evidence="2 7" id="KW-0285">Flavoprotein</keyword>
<feature type="binding site" evidence="7">
    <location>
        <position position="170"/>
    </location>
    <ligand>
        <name>FMN</name>
        <dbReference type="ChEBI" id="CHEBI:58210"/>
    </ligand>
</feature>
<feature type="binding site" evidence="7">
    <location>
        <position position="144"/>
    </location>
    <ligand>
        <name>glyoxylate</name>
        <dbReference type="ChEBI" id="CHEBI:36655"/>
    </ligand>
</feature>
<dbReference type="InterPro" id="IPR012133">
    <property type="entry name" value="Alpha-hydoxy_acid_DH_FMN"/>
</dbReference>
<dbReference type="PROSITE" id="PS51349">
    <property type="entry name" value="FMN_HYDROXY_ACID_DH_2"/>
    <property type="match status" value="1"/>
</dbReference>
<dbReference type="EMBL" id="FOMQ01000006">
    <property type="protein sequence ID" value="SFD82316.1"/>
    <property type="molecule type" value="Genomic_DNA"/>
</dbReference>
<evidence type="ECO:0000256" key="1">
    <source>
        <dbReference type="ARBA" id="ARBA00001917"/>
    </source>
</evidence>